<protein>
    <submittedName>
        <fullName evidence="5">Nuclear fragile X mental retardation-interacting protein 1 isoform X1</fullName>
    </submittedName>
</protein>
<dbReference type="Proteomes" id="UP000301870">
    <property type="component" value="Chromosome 15"/>
</dbReference>
<dbReference type="OrthoDB" id="273070at2759"/>
<dbReference type="GeneID" id="111352750"/>
<dbReference type="GO" id="GO:0005634">
    <property type="term" value="C:nucleus"/>
    <property type="evidence" value="ECO:0007669"/>
    <property type="project" value="TreeGrafter"/>
</dbReference>
<feature type="compositionally biased region" description="Basic and acidic residues" evidence="2">
    <location>
        <begin position="346"/>
        <end position="363"/>
    </location>
</feature>
<dbReference type="InterPro" id="IPR019496">
    <property type="entry name" value="NUFIP1_cons_dom"/>
</dbReference>
<dbReference type="KEGG" id="sliu:111352750"/>
<dbReference type="PROSITE" id="PS50157">
    <property type="entry name" value="ZINC_FINGER_C2H2_2"/>
    <property type="match status" value="1"/>
</dbReference>
<feature type="compositionally biased region" description="Basic residues" evidence="2">
    <location>
        <begin position="17"/>
        <end position="28"/>
    </location>
</feature>
<dbReference type="InterPro" id="IPR039136">
    <property type="entry name" value="NUFIP1-like"/>
</dbReference>
<dbReference type="AlphaFoldDB" id="A0A9J7DYZ9"/>
<feature type="compositionally biased region" description="Acidic residues" evidence="2">
    <location>
        <begin position="293"/>
        <end position="303"/>
    </location>
</feature>
<dbReference type="PANTHER" id="PTHR13309:SF0">
    <property type="entry name" value="FMR1-INTERACTING PROTEIN NUFIP1"/>
    <property type="match status" value="1"/>
</dbReference>
<dbReference type="CTD" id="40043"/>
<dbReference type="GO" id="GO:0008270">
    <property type="term" value="F:zinc ion binding"/>
    <property type="evidence" value="ECO:0007669"/>
    <property type="project" value="UniProtKB-KW"/>
</dbReference>
<dbReference type="PROSITE" id="PS00028">
    <property type="entry name" value="ZINC_FINGER_C2H2_1"/>
    <property type="match status" value="1"/>
</dbReference>
<evidence type="ECO:0000313" key="4">
    <source>
        <dbReference type="Proteomes" id="UP000301870"/>
    </source>
</evidence>
<keyword evidence="4" id="KW-1185">Reference proteome</keyword>
<reference evidence="5" key="1">
    <citation type="submission" date="2025-08" db="UniProtKB">
        <authorList>
            <consortium name="RefSeq"/>
        </authorList>
    </citation>
    <scope>IDENTIFICATION</scope>
    <source>
        <strain evidence="5">Ishihara</strain>
        <tissue evidence="5">Whole body</tissue>
    </source>
</reference>
<feature type="region of interest" description="Disordered" evidence="2">
    <location>
        <begin position="293"/>
        <end position="363"/>
    </location>
</feature>
<dbReference type="SMART" id="SM00355">
    <property type="entry name" value="ZnF_C2H2"/>
    <property type="match status" value="2"/>
</dbReference>
<sequence>MNRPPRPRMMNNFGRGHMPHQNHWRPRGPPRLPWNNPRFGPPVMKTENQNSEEHWCETCDRGFPTEDILEKHKQQHQKCNIDGCQFVAHPKVITKHIQMQHSTGLYKKIANLNNPEEIQKWREERKKKYPTKVNIEKKEAEHQEKIARGEKMNLNRDHRNHRKQSSQDGPGVKRKLGTDKRNQNPRTNRQNWGNRQNSNPNTISMNTSEPPKKKPKNIPTPPATVEKNKLKPFAGILSIQMDDSAEEVPETEENSNELFDDDYDATIEVPKETSNKNPVLCGALTSLMCEYGSTDEETEEKENEEINKLVVPDKKEVESLNESKIKPIEDPPKVEKNESDDDDAPEEVKIEKNNVEHDAAQEITIKNKEKPVVKSVIPPKNVEKPNYKTKRKVPSTLLQKLLQNEIRQERNIVLQCIRYIKKNNYFEKSNQ</sequence>
<keyword evidence="1" id="KW-0863">Zinc-finger</keyword>
<evidence type="ECO:0000256" key="2">
    <source>
        <dbReference type="SAM" id="MobiDB-lite"/>
    </source>
</evidence>
<feature type="compositionally biased region" description="Low complexity" evidence="2">
    <location>
        <begin position="1"/>
        <end position="12"/>
    </location>
</feature>
<feature type="region of interest" description="Disordered" evidence="2">
    <location>
        <begin position="1"/>
        <end position="28"/>
    </location>
</feature>
<evidence type="ECO:0000313" key="5">
    <source>
        <dbReference type="RefSeq" id="XP_022821148.1"/>
    </source>
</evidence>
<feature type="compositionally biased region" description="Polar residues" evidence="2">
    <location>
        <begin position="184"/>
        <end position="209"/>
    </location>
</feature>
<keyword evidence="1" id="KW-0862">Zinc</keyword>
<dbReference type="InterPro" id="IPR013087">
    <property type="entry name" value="Znf_C2H2_type"/>
</dbReference>
<dbReference type="GO" id="GO:0003723">
    <property type="term" value="F:RNA binding"/>
    <property type="evidence" value="ECO:0007669"/>
    <property type="project" value="InterPro"/>
</dbReference>
<feature type="region of interest" description="Disordered" evidence="2">
    <location>
        <begin position="132"/>
        <end position="229"/>
    </location>
</feature>
<feature type="compositionally biased region" description="Basic and acidic residues" evidence="2">
    <location>
        <begin position="304"/>
        <end position="337"/>
    </location>
</feature>
<accession>A0A9J7DYZ9</accession>
<dbReference type="Pfam" id="PF10453">
    <property type="entry name" value="NUFIP1"/>
    <property type="match status" value="1"/>
</dbReference>
<proteinExistence type="predicted"/>
<evidence type="ECO:0000256" key="1">
    <source>
        <dbReference type="PROSITE-ProRule" id="PRU00042"/>
    </source>
</evidence>
<evidence type="ECO:0000259" key="3">
    <source>
        <dbReference type="PROSITE" id="PS50157"/>
    </source>
</evidence>
<feature type="compositionally biased region" description="Basic and acidic residues" evidence="2">
    <location>
        <begin position="134"/>
        <end position="157"/>
    </location>
</feature>
<dbReference type="GO" id="GO:0000492">
    <property type="term" value="P:box C/D snoRNP assembly"/>
    <property type="evidence" value="ECO:0007669"/>
    <property type="project" value="TreeGrafter"/>
</dbReference>
<keyword evidence="1" id="KW-0479">Metal-binding</keyword>
<feature type="domain" description="C2H2-type" evidence="3">
    <location>
        <begin position="54"/>
        <end position="76"/>
    </location>
</feature>
<dbReference type="RefSeq" id="XP_022821148.1">
    <property type="nucleotide sequence ID" value="XM_022965380.1"/>
</dbReference>
<organism evidence="4 5">
    <name type="scientific">Spodoptera litura</name>
    <name type="common">Asian cotton leafworm</name>
    <dbReference type="NCBI Taxonomy" id="69820"/>
    <lineage>
        <taxon>Eukaryota</taxon>
        <taxon>Metazoa</taxon>
        <taxon>Ecdysozoa</taxon>
        <taxon>Arthropoda</taxon>
        <taxon>Hexapoda</taxon>
        <taxon>Insecta</taxon>
        <taxon>Pterygota</taxon>
        <taxon>Neoptera</taxon>
        <taxon>Endopterygota</taxon>
        <taxon>Lepidoptera</taxon>
        <taxon>Glossata</taxon>
        <taxon>Ditrysia</taxon>
        <taxon>Noctuoidea</taxon>
        <taxon>Noctuidae</taxon>
        <taxon>Amphipyrinae</taxon>
        <taxon>Spodoptera</taxon>
    </lineage>
</organism>
<dbReference type="PANTHER" id="PTHR13309">
    <property type="entry name" value="NUCLEAR FRAGILE X MENTAL RETARDATION PROTEIN INTERACTING PROTEIN 1"/>
    <property type="match status" value="1"/>
</dbReference>
<name>A0A9J7DYZ9_SPOLT</name>
<gene>
    <name evidence="5" type="primary">LOC111352750</name>
</gene>